<comment type="caution">
    <text evidence="1">The sequence shown here is derived from an EMBL/GenBank/DDBJ whole genome shotgun (WGS) entry which is preliminary data.</text>
</comment>
<dbReference type="AlphaFoldDB" id="A0A4R6XYL1"/>
<protein>
    <submittedName>
        <fullName evidence="1">OmpA family protein</fullName>
    </submittedName>
</protein>
<reference evidence="1 2" key="1">
    <citation type="submission" date="2019-03" db="EMBL/GenBank/DDBJ databases">
        <title>Genomic Encyclopedia of Type Strains, Phase IV (KMG-IV): sequencing the most valuable type-strain genomes for metagenomic binning, comparative biology and taxonomic classification.</title>
        <authorList>
            <person name="Goeker M."/>
        </authorList>
    </citation>
    <scope>NUCLEOTIDE SEQUENCE [LARGE SCALE GENOMIC DNA]</scope>
    <source>
        <strain evidence="1 2">DSM 25488</strain>
    </source>
</reference>
<organism evidence="1 2">
    <name type="scientific">Marinicella litoralis</name>
    <dbReference type="NCBI Taxonomy" id="644220"/>
    <lineage>
        <taxon>Bacteria</taxon>
        <taxon>Pseudomonadati</taxon>
        <taxon>Pseudomonadota</taxon>
        <taxon>Gammaproteobacteria</taxon>
        <taxon>Lysobacterales</taxon>
        <taxon>Marinicellaceae</taxon>
        <taxon>Marinicella</taxon>
    </lineage>
</organism>
<sequence length="603" mass="67585">MSEDRDKLKVLLMSEEIAQINAIRKLLDNHNQFSQKISEVLDQATDLTIQNNPNFQKKFSKIDSKAYVRAIKANKQTFIDALLPIIGPMIRQSVTSAIRRFVSDVNRAMEMGFSAKALKWRWQSLRTGVPFAELVFNNTIAYQVQQIFLIDNETGLLIEYAGQEGDLLQDKEAMSAMLTAIQDFVKDSIDKQSAGLSAAELGDKLLWLIQGNVANLAVVVKGAPTNRLRDQLTDACGELHSDFNQELTNQEKWNNNPELKLQLEQLLLTKSQSEEQQVAKSTRWWPWALMFLLLFGWLSWSSYQKHKTYNDHLSSLNQTPGLVLQDFSQRKGQYIAKGLADPNTDLTQLSPDIKLETTPFISLDDNMIQARVAQYLSEPDVIVTVNNGMVTLAGLHPDTDSFSTKIMQIELLPGVKSIQNQLTKVLSLAEQLDHFLTENPTPDGLNVELRDETILLSGLQLEAVGTPYLSNLASSFPNPETSSLQLYSPEALKAELSSTTLPMVQTGTINANQLNTLRNIHQKFNLLYTDNNQLKLKLSGKSDCQGSIEESNTYAANRAATVKQQLLEFGLSENTLISVSDICRQVSDQLDTNKLGVWFEVVE</sequence>
<name>A0A4R6XYL1_9GAMM</name>
<evidence type="ECO:0000313" key="2">
    <source>
        <dbReference type="Proteomes" id="UP000295724"/>
    </source>
</evidence>
<gene>
    <name evidence="1" type="ORF">C8D91_0187</name>
</gene>
<dbReference type="OrthoDB" id="9790048at2"/>
<evidence type="ECO:0000313" key="1">
    <source>
        <dbReference type="EMBL" id="TDR23327.1"/>
    </source>
</evidence>
<dbReference type="EMBL" id="SNZB01000001">
    <property type="protein sequence ID" value="TDR23327.1"/>
    <property type="molecule type" value="Genomic_DNA"/>
</dbReference>
<keyword evidence="2" id="KW-1185">Reference proteome</keyword>
<accession>A0A4R6XYL1</accession>
<dbReference type="Proteomes" id="UP000295724">
    <property type="component" value="Unassembled WGS sequence"/>
</dbReference>
<proteinExistence type="predicted"/>